<feature type="non-terminal residue" evidence="2">
    <location>
        <position position="1"/>
    </location>
</feature>
<evidence type="ECO:0000313" key="2">
    <source>
        <dbReference type="EMBL" id="KIK07106.1"/>
    </source>
</evidence>
<feature type="chain" id="PRO_5002205903" description="Secreted protein" evidence="1">
    <location>
        <begin position="19"/>
        <end position="68"/>
    </location>
</feature>
<dbReference type="Proteomes" id="UP000054477">
    <property type="component" value="Unassembled WGS sequence"/>
</dbReference>
<keyword evidence="1" id="KW-0732">Signal</keyword>
<dbReference type="AlphaFoldDB" id="A0A0C9XPR2"/>
<name>A0A0C9XPR2_9AGAR</name>
<feature type="signal peptide" evidence="1">
    <location>
        <begin position="1"/>
        <end position="18"/>
    </location>
</feature>
<evidence type="ECO:0000256" key="1">
    <source>
        <dbReference type="SAM" id="SignalP"/>
    </source>
</evidence>
<keyword evidence="3" id="KW-1185">Reference proteome</keyword>
<dbReference type="HOGENOM" id="CLU_2800941_0_0_1"/>
<gene>
    <name evidence="2" type="ORF">K443DRAFT_628528</name>
</gene>
<protein>
    <recommendedName>
        <fullName evidence="4">Secreted protein</fullName>
    </recommendedName>
</protein>
<evidence type="ECO:0008006" key="4">
    <source>
        <dbReference type="Google" id="ProtNLM"/>
    </source>
</evidence>
<evidence type="ECO:0000313" key="3">
    <source>
        <dbReference type="Proteomes" id="UP000054477"/>
    </source>
</evidence>
<proteinExistence type="predicted"/>
<dbReference type="EMBL" id="KN838549">
    <property type="protein sequence ID" value="KIK07106.1"/>
    <property type="molecule type" value="Genomic_DNA"/>
</dbReference>
<accession>A0A0C9XPR2</accession>
<reference evidence="3" key="2">
    <citation type="submission" date="2015-01" db="EMBL/GenBank/DDBJ databases">
        <title>Evolutionary Origins and Diversification of the Mycorrhizal Mutualists.</title>
        <authorList>
            <consortium name="DOE Joint Genome Institute"/>
            <consortium name="Mycorrhizal Genomics Consortium"/>
            <person name="Kohler A."/>
            <person name="Kuo A."/>
            <person name="Nagy L.G."/>
            <person name="Floudas D."/>
            <person name="Copeland A."/>
            <person name="Barry K.W."/>
            <person name="Cichocki N."/>
            <person name="Veneault-Fourrey C."/>
            <person name="LaButti K."/>
            <person name="Lindquist E.A."/>
            <person name="Lipzen A."/>
            <person name="Lundell T."/>
            <person name="Morin E."/>
            <person name="Murat C."/>
            <person name="Riley R."/>
            <person name="Ohm R."/>
            <person name="Sun H."/>
            <person name="Tunlid A."/>
            <person name="Henrissat B."/>
            <person name="Grigoriev I.V."/>
            <person name="Hibbett D.S."/>
            <person name="Martin F."/>
        </authorList>
    </citation>
    <scope>NUCLEOTIDE SEQUENCE [LARGE SCALE GENOMIC DNA]</scope>
    <source>
        <strain evidence="3">LaAM-08-1</strain>
    </source>
</reference>
<sequence length="68" mass="7538">MFLAQITRFWVLWMPAFSATVSTSVVTHSSKCKVSAAGVEFGLRTLCECCELWWASGQISCSCLPFAR</sequence>
<reference evidence="2 3" key="1">
    <citation type="submission" date="2014-04" db="EMBL/GenBank/DDBJ databases">
        <authorList>
            <consortium name="DOE Joint Genome Institute"/>
            <person name="Kuo A."/>
            <person name="Kohler A."/>
            <person name="Nagy L.G."/>
            <person name="Floudas D."/>
            <person name="Copeland A."/>
            <person name="Barry K.W."/>
            <person name="Cichocki N."/>
            <person name="Veneault-Fourrey C."/>
            <person name="LaButti K."/>
            <person name="Lindquist E.A."/>
            <person name="Lipzen A."/>
            <person name="Lundell T."/>
            <person name="Morin E."/>
            <person name="Murat C."/>
            <person name="Sun H."/>
            <person name="Tunlid A."/>
            <person name="Henrissat B."/>
            <person name="Grigoriev I.V."/>
            <person name="Hibbett D.S."/>
            <person name="Martin F."/>
            <person name="Nordberg H.P."/>
            <person name="Cantor M.N."/>
            <person name="Hua S.X."/>
        </authorList>
    </citation>
    <scope>NUCLEOTIDE SEQUENCE [LARGE SCALE GENOMIC DNA]</scope>
    <source>
        <strain evidence="2 3">LaAM-08-1</strain>
    </source>
</reference>
<organism evidence="2 3">
    <name type="scientific">Laccaria amethystina LaAM-08-1</name>
    <dbReference type="NCBI Taxonomy" id="1095629"/>
    <lineage>
        <taxon>Eukaryota</taxon>
        <taxon>Fungi</taxon>
        <taxon>Dikarya</taxon>
        <taxon>Basidiomycota</taxon>
        <taxon>Agaricomycotina</taxon>
        <taxon>Agaricomycetes</taxon>
        <taxon>Agaricomycetidae</taxon>
        <taxon>Agaricales</taxon>
        <taxon>Agaricineae</taxon>
        <taxon>Hydnangiaceae</taxon>
        <taxon>Laccaria</taxon>
    </lineage>
</organism>